<evidence type="ECO:0000313" key="6">
    <source>
        <dbReference type="Proteomes" id="UP000182152"/>
    </source>
</evidence>
<reference evidence="5 6" key="1">
    <citation type="submission" date="2014-12" db="EMBL/GenBank/DDBJ databases">
        <title>Draft genome sequences of 29 type strains of Enterococci.</title>
        <authorList>
            <person name="Zhong Z."/>
            <person name="Sun Z."/>
            <person name="Liu W."/>
            <person name="Zhang W."/>
            <person name="Zhang H."/>
        </authorList>
    </citation>
    <scope>NUCLEOTIDE SEQUENCE [LARGE SCALE GENOMIC DNA]</scope>
    <source>
        <strain evidence="5 6">DSM 15687</strain>
    </source>
</reference>
<dbReference type="RefSeq" id="WP_071855386.1">
    <property type="nucleotide sequence ID" value="NZ_JBCLRY010000001.1"/>
</dbReference>
<dbReference type="PANTHER" id="PTHR30185:SF18">
    <property type="entry name" value="TRANSCRIPTIONAL REGULATOR MTLR"/>
    <property type="match status" value="1"/>
</dbReference>
<name>A0A1L8WLH0_9ENTE</name>
<dbReference type="PANTHER" id="PTHR30185">
    <property type="entry name" value="CRYPTIC BETA-GLUCOSIDE BGL OPERON ANTITERMINATOR"/>
    <property type="match status" value="1"/>
</dbReference>
<feature type="domain" description="M protein trans-acting positive regulator (MGA) HTH" evidence="4">
    <location>
        <begin position="7"/>
        <end position="50"/>
    </location>
</feature>
<organism evidence="5 6">
    <name type="scientific">Enterococcus ratti</name>
    <dbReference type="NCBI Taxonomy" id="150033"/>
    <lineage>
        <taxon>Bacteria</taxon>
        <taxon>Bacillati</taxon>
        <taxon>Bacillota</taxon>
        <taxon>Bacilli</taxon>
        <taxon>Lactobacillales</taxon>
        <taxon>Enterococcaceae</taxon>
        <taxon>Enterococcus</taxon>
    </lineage>
</organism>
<keyword evidence="2" id="KW-0804">Transcription</keyword>
<sequence length="495" mass="58622">MKRLLNKQSARQLSLLELLWENEWLTVSEIVKEIGGGEKTIRTDIKQLNEIIEPLKIETSYKYGVYLNKDLGISKAYLYSLFLQKSVECQMLETIFIDSEISKGELCDQLFISETQLNRLHKKLNIFLKKYDIRITNNLKIIGNERNIRKFFSSLIYEKYLTPDFFFKKEEFKLIDTVLNKFYTQNKSQLITEDHYHFLLNKLRMRIWVAAYRCKAGAFFQQEKSYFCYSMITEDENLKKQWQSIFGITLSDKILYNLFEYFHAPIDLSKKWFQMGVSQATLKIRLEKMISTIRKELTIDCWNQAILIQAILWNSFRAIGPTFILNNVEEDFVLELMKERQDIVLSIKEKLAVVYEGISLHSSDKNNIFYQSIYTLVSQWPDLRAEIRKPMVKIKAALLLDVSSGHLKMLKEEIEYHFRNIYEVDILPPLKQTSFNQLVFYDCVLTNGFNSDELGDVEIIGVPNYFGEEFIKKLHHFLINKKEELKLFRKNVLIQ</sequence>
<evidence type="ECO:0008006" key="7">
    <source>
        <dbReference type="Google" id="ProtNLM"/>
    </source>
</evidence>
<keyword evidence="1" id="KW-0805">Transcription regulation</keyword>
<dbReference type="InterPro" id="IPR007737">
    <property type="entry name" value="Mga_HTH"/>
</dbReference>
<dbReference type="OrthoDB" id="1711164at2"/>
<dbReference type="Gene3D" id="1.10.10.10">
    <property type="entry name" value="Winged helix-like DNA-binding domain superfamily/Winged helix DNA-binding domain"/>
    <property type="match status" value="2"/>
</dbReference>
<accession>A0A1L8WLH0</accession>
<protein>
    <recommendedName>
        <fullName evidence="7">Transcriptional antiterminator</fullName>
    </recommendedName>
</protein>
<dbReference type="Proteomes" id="UP000182152">
    <property type="component" value="Unassembled WGS sequence"/>
</dbReference>
<dbReference type="Pfam" id="PF08280">
    <property type="entry name" value="HTH_Mga"/>
    <property type="match status" value="1"/>
</dbReference>
<keyword evidence="6" id="KW-1185">Reference proteome</keyword>
<dbReference type="InterPro" id="IPR013199">
    <property type="entry name" value="HTH_Mga_DNA-bd_dom"/>
</dbReference>
<evidence type="ECO:0000256" key="1">
    <source>
        <dbReference type="ARBA" id="ARBA00023015"/>
    </source>
</evidence>
<dbReference type="Pfam" id="PF05043">
    <property type="entry name" value="Mga"/>
    <property type="match status" value="1"/>
</dbReference>
<dbReference type="STRING" id="150033.RV14_GL002407"/>
<proteinExistence type="predicted"/>
<comment type="caution">
    <text evidence="5">The sequence shown here is derived from an EMBL/GenBank/DDBJ whole genome shotgun (WGS) entry which is preliminary data.</text>
</comment>
<dbReference type="InterPro" id="IPR050661">
    <property type="entry name" value="BglG_antiterminators"/>
</dbReference>
<evidence type="ECO:0000259" key="3">
    <source>
        <dbReference type="Pfam" id="PF05043"/>
    </source>
</evidence>
<gene>
    <name evidence="5" type="ORF">RV14_GL002407</name>
</gene>
<dbReference type="AlphaFoldDB" id="A0A1L8WLH0"/>
<evidence type="ECO:0000256" key="2">
    <source>
        <dbReference type="ARBA" id="ARBA00023163"/>
    </source>
</evidence>
<dbReference type="InterPro" id="IPR036388">
    <property type="entry name" value="WH-like_DNA-bd_sf"/>
</dbReference>
<dbReference type="EMBL" id="JXLB01000009">
    <property type="protein sequence ID" value="OJG81864.1"/>
    <property type="molecule type" value="Genomic_DNA"/>
</dbReference>
<evidence type="ECO:0000259" key="4">
    <source>
        <dbReference type="Pfam" id="PF08280"/>
    </source>
</evidence>
<evidence type="ECO:0000313" key="5">
    <source>
        <dbReference type="EMBL" id="OJG81864.1"/>
    </source>
</evidence>
<feature type="domain" description="Mga helix-turn-helix" evidence="3">
    <location>
        <begin position="74"/>
        <end position="155"/>
    </location>
</feature>